<feature type="non-terminal residue" evidence="4">
    <location>
        <position position="1"/>
    </location>
</feature>
<dbReference type="GO" id="GO:0005737">
    <property type="term" value="C:cytoplasm"/>
    <property type="evidence" value="ECO:0007669"/>
    <property type="project" value="TreeGrafter"/>
</dbReference>
<dbReference type="PANTHER" id="PTHR16320">
    <property type="entry name" value="SPHINGOMYELINASE FAMILY MEMBER"/>
    <property type="match status" value="1"/>
</dbReference>
<dbReference type="InterPro" id="IPR005135">
    <property type="entry name" value="Endo/exonuclease/phosphatase"/>
</dbReference>
<dbReference type="InterPro" id="IPR038772">
    <property type="entry name" value="Sph/SMPD2-like"/>
</dbReference>
<dbReference type="Pfam" id="PF03372">
    <property type="entry name" value="Exo_endo_phos"/>
    <property type="match status" value="1"/>
</dbReference>
<dbReference type="Gene3D" id="3.60.10.10">
    <property type="entry name" value="Endonuclease/exonuclease/phosphatase"/>
    <property type="match status" value="1"/>
</dbReference>
<accession>A0AA88XN61</accession>
<dbReference type="GO" id="GO:0004767">
    <property type="term" value="F:sphingomyelin phosphodiesterase activity"/>
    <property type="evidence" value="ECO:0007669"/>
    <property type="project" value="UniProtKB-EC"/>
</dbReference>
<dbReference type="EMBL" id="VSWD01000012">
    <property type="protein sequence ID" value="KAK3085878.1"/>
    <property type="molecule type" value="Genomic_DNA"/>
</dbReference>
<comment type="similarity">
    <text evidence="1">Belongs to the neutral sphingomyelinase family.</text>
</comment>
<comment type="caution">
    <text evidence="4">The sequence shown here is derived from an EMBL/GenBank/DDBJ whole genome shotgun (WGS) entry which is preliminary data.</text>
</comment>
<keyword evidence="5" id="KW-1185">Reference proteome</keyword>
<dbReference type="AlphaFoldDB" id="A0AA88XN61"/>
<evidence type="ECO:0000256" key="1">
    <source>
        <dbReference type="ARBA" id="ARBA00006335"/>
    </source>
</evidence>
<dbReference type="PANTHER" id="PTHR16320:SF1">
    <property type="entry name" value="SPHINGOMYELINASE DDB_G0288017"/>
    <property type="match status" value="1"/>
</dbReference>
<dbReference type="Proteomes" id="UP001186944">
    <property type="component" value="Unassembled WGS sequence"/>
</dbReference>
<evidence type="ECO:0000313" key="4">
    <source>
        <dbReference type="EMBL" id="KAK3085878.1"/>
    </source>
</evidence>
<reference evidence="4" key="1">
    <citation type="submission" date="2019-08" db="EMBL/GenBank/DDBJ databases">
        <title>The improved chromosome-level genome for the pearl oyster Pinctada fucata martensii using PacBio sequencing and Hi-C.</title>
        <authorList>
            <person name="Zheng Z."/>
        </authorList>
    </citation>
    <scope>NUCLEOTIDE SEQUENCE</scope>
    <source>
        <strain evidence="4">ZZ-2019</strain>
        <tissue evidence="4">Adductor muscle</tissue>
    </source>
</reference>
<dbReference type="EC" id="3.1.4.12" evidence="2"/>
<gene>
    <name evidence="4" type="ORF">FSP39_009968</name>
</gene>
<evidence type="ECO:0000256" key="2">
    <source>
        <dbReference type="ARBA" id="ARBA00012369"/>
    </source>
</evidence>
<feature type="domain" description="Endonuclease/exonuclease/phosphatase" evidence="3">
    <location>
        <begin position="12"/>
        <end position="256"/>
    </location>
</feature>
<name>A0AA88XN61_PINIB</name>
<dbReference type="InterPro" id="IPR036691">
    <property type="entry name" value="Endo/exonu/phosph_ase_sf"/>
</dbReference>
<sequence length="284" mass="32980">SDNHIMTHFPKLDFLCFQEIWDRDVTEILVNELKKVFPWILYDVGITNFTGNFFMLNSGLLFACRYPILAADFKKFTHSWTQCKFASKGLLMVKVRRRKILDKQLNQILQWSDEFISKTKAASDVVKFTILCGDFNFDNMSPADRELSKHKIFDVYEDEARIISGRDKEWAIGTEMRQKYLHDPLISTPQGLAVALSDPLLRQQYVVDGNIEVSTLSNICKSEPQRDADGNLVANTDGSGGRRRIDYILYRKDSQVRVENYRYITRLARLTDHVPVWMEFSVES</sequence>
<evidence type="ECO:0000259" key="3">
    <source>
        <dbReference type="Pfam" id="PF03372"/>
    </source>
</evidence>
<proteinExistence type="inferred from homology"/>
<protein>
    <recommendedName>
        <fullName evidence="2">sphingomyelin phosphodiesterase</fullName>
        <ecNumber evidence="2">3.1.4.12</ecNumber>
    </recommendedName>
</protein>
<dbReference type="SUPFAM" id="SSF56219">
    <property type="entry name" value="DNase I-like"/>
    <property type="match status" value="1"/>
</dbReference>
<evidence type="ECO:0000313" key="5">
    <source>
        <dbReference type="Proteomes" id="UP001186944"/>
    </source>
</evidence>
<organism evidence="4 5">
    <name type="scientific">Pinctada imbricata</name>
    <name type="common">Atlantic pearl-oyster</name>
    <name type="synonym">Pinctada martensii</name>
    <dbReference type="NCBI Taxonomy" id="66713"/>
    <lineage>
        <taxon>Eukaryota</taxon>
        <taxon>Metazoa</taxon>
        <taxon>Spiralia</taxon>
        <taxon>Lophotrochozoa</taxon>
        <taxon>Mollusca</taxon>
        <taxon>Bivalvia</taxon>
        <taxon>Autobranchia</taxon>
        <taxon>Pteriomorphia</taxon>
        <taxon>Pterioida</taxon>
        <taxon>Pterioidea</taxon>
        <taxon>Pteriidae</taxon>
        <taxon>Pinctada</taxon>
    </lineage>
</organism>